<dbReference type="InterPro" id="IPR008969">
    <property type="entry name" value="CarboxyPept-like_regulatory"/>
</dbReference>
<gene>
    <name evidence="2" type="ORF">OMM_13931</name>
</gene>
<dbReference type="SUPFAM" id="SSF49464">
    <property type="entry name" value="Carboxypeptidase regulatory domain-like"/>
    <property type="match status" value="2"/>
</dbReference>
<accession>A0A1V1NSV6</accession>
<sequence>MSDKFVAIGSRGNDYYGAVYIFMRNDNNDWLQQTKIIPNDEHQYNSFGCSVAIMGDYLIIGSGGNRNVNGDKAGAAYIYKYDQGHWVQEAKIIASDGAEYECFGSSVSIYNNYVIVGKNHNNTPGIDYGSAYIFKRNGNNWLQVSKIIASDVNSGDCFGGAVAISENYVLIGSSYDDVIADDSGSAYIYKSIPTISGYVKDNSDKPFINARIEFDKCGSVESQNDGYYSINICSSWSGKATISYNNYIFSPQQINIDPITKNLNQNFTISVFNISGFVKDIFNNPISGSEVVFNSKGGTTLTNSQGYYSKEIYHNWTGNAYVKGKGYKYEPVAQTYNNVDQRYSGQNYTGSKLTISGYCFDNDLLP</sequence>
<dbReference type="PANTHER" id="PTHR36220">
    <property type="entry name" value="UNNAMED PRODUCT"/>
    <property type="match status" value="1"/>
</dbReference>
<dbReference type="PANTHER" id="PTHR36220:SF1">
    <property type="entry name" value="GAMMA TUBULIN COMPLEX COMPONENT C-TERMINAL DOMAIN-CONTAINING PROTEIN"/>
    <property type="match status" value="1"/>
</dbReference>
<dbReference type="InterPro" id="IPR028994">
    <property type="entry name" value="Integrin_alpha_N"/>
</dbReference>
<dbReference type="InterPro" id="IPR011043">
    <property type="entry name" value="Gal_Oxase/kelch_b-propeller"/>
</dbReference>
<dbReference type="Gene3D" id="2.130.10.130">
    <property type="entry name" value="Integrin alpha, N-terminal"/>
    <property type="match status" value="2"/>
</dbReference>
<dbReference type="EMBL" id="ATBP01002624">
    <property type="protein sequence ID" value="ETR65644.1"/>
    <property type="molecule type" value="Genomic_DNA"/>
</dbReference>
<evidence type="ECO:0008006" key="4">
    <source>
        <dbReference type="Google" id="ProtNLM"/>
    </source>
</evidence>
<keyword evidence="1" id="KW-0732">Signal</keyword>
<reference evidence="3" key="1">
    <citation type="submission" date="2012-11" db="EMBL/GenBank/DDBJ databases">
        <authorList>
            <person name="Lucero-Rivera Y.E."/>
            <person name="Tovar-Ramirez D."/>
        </authorList>
    </citation>
    <scope>NUCLEOTIDE SEQUENCE [LARGE SCALE GENOMIC DNA]</scope>
    <source>
        <strain evidence="3">Araruama</strain>
    </source>
</reference>
<dbReference type="Pfam" id="PF14312">
    <property type="entry name" value="FG-GAP_2"/>
    <property type="match status" value="3"/>
</dbReference>
<evidence type="ECO:0000313" key="2">
    <source>
        <dbReference type="EMBL" id="ETR65644.1"/>
    </source>
</evidence>
<name>A0A1V1NSV6_9BACT</name>
<protein>
    <recommendedName>
        <fullName evidence="4">PKD domain-containing protein</fullName>
    </recommendedName>
</protein>
<proteinExistence type="predicted"/>
<comment type="caution">
    <text evidence="2">The sequence shown here is derived from an EMBL/GenBank/DDBJ whole genome shotgun (WGS) entry which is preliminary data.</text>
</comment>
<evidence type="ECO:0000313" key="3">
    <source>
        <dbReference type="Proteomes" id="UP000189670"/>
    </source>
</evidence>
<dbReference type="InterPro" id="IPR013517">
    <property type="entry name" value="FG-GAP"/>
</dbReference>
<evidence type="ECO:0000256" key="1">
    <source>
        <dbReference type="ARBA" id="ARBA00022729"/>
    </source>
</evidence>
<organism evidence="2 3">
    <name type="scientific">Candidatus Magnetoglobus multicellularis str. Araruama</name>
    <dbReference type="NCBI Taxonomy" id="890399"/>
    <lineage>
        <taxon>Bacteria</taxon>
        <taxon>Pseudomonadati</taxon>
        <taxon>Thermodesulfobacteriota</taxon>
        <taxon>Desulfobacteria</taxon>
        <taxon>Desulfobacterales</taxon>
        <taxon>Desulfobacteraceae</taxon>
        <taxon>Candidatus Magnetoglobus</taxon>
    </lineage>
</organism>
<dbReference type="Proteomes" id="UP000189670">
    <property type="component" value="Unassembled WGS sequence"/>
</dbReference>
<feature type="non-terminal residue" evidence="2">
    <location>
        <position position="366"/>
    </location>
</feature>
<dbReference type="AlphaFoldDB" id="A0A1V1NSV6"/>
<dbReference type="SUPFAM" id="SSF50965">
    <property type="entry name" value="Galactose oxidase, central domain"/>
    <property type="match status" value="1"/>
</dbReference>